<evidence type="ECO:0000313" key="4">
    <source>
        <dbReference type="Proteomes" id="UP000072763"/>
    </source>
</evidence>
<keyword evidence="2" id="KW-0812">Transmembrane</keyword>
<reference evidence="3 4" key="1">
    <citation type="journal article" date="2016" name="Front. Microbiol.">
        <title>Genomic Resource of Rice Seed Associated Bacteria.</title>
        <authorList>
            <person name="Midha S."/>
            <person name="Bansal K."/>
            <person name="Sharma S."/>
            <person name="Kumar N."/>
            <person name="Patil P.P."/>
            <person name="Chaudhry V."/>
            <person name="Patil P.B."/>
        </authorList>
    </citation>
    <scope>NUCLEOTIDE SEQUENCE [LARGE SCALE GENOMIC DNA]</scope>
    <source>
        <strain evidence="3 4">NS359</strain>
    </source>
</reference>
<dbReference type="PATRIC" id="fig|465820.4.peg.551"/>
<gene>
    <name evidence="3" type="ORF">NS359_15795</name>
</gene>
<accession>A0A147DLT4</accession>
<protein>
    <submittedName>
        <fullName evidence="3">Uncharacterized protein</fullName>
    </submittedName>
</protein>
<name>A0A147DLT4_9MICO</name>
<comment type="caution">
    <text evidence="3">The sequence shown here is derived from an EMBL/GenBank/DDBJ whole genome shotgun (WGS) entry which is preliminary data.</text>
</comment>
<feature type="compositionally biased region" description="Basic residues" evidence="1">
    <location>
        <begin position="103"/>
        <end position="114"/>
    </location>
</feature>
<proteinExistence type="predicted"/>
<organism evidence="3 4">
    <name type="scientific">Curtobacterium oceanosedimentum</name>
    <dbReference type="NCBI Taxonomy" id="465820"/>
    <lineage>
        <taxon>Bacteria</taxon>
        <taxon>Bacillati</taxon>
        <taxon>Actinomycetota</taxon>
        <taxon>Actinomycetes</taxon>
        <taxon>Micrococcales</taxon>
        <taxon>Microbacteriaceae</taxon>
        <taxon>Curtobacterium</taxon>
    </lineage>
</organism>
<dbReference type="AlphaFoldDB" id="A0A147DLT4"/>
<feature type="region of interest" description="Disordered" evidence="1">
    <location>
        <begin position="81"/>
        <end position="114"/>
    </location>
</feature>
<dbReference type="EMBL" id="LDRC01000123">
    <property type="protein sequence ID" value="KTR46264.1"/>
    <property type="molecule type" value="Genomic_DNA"/>
</dbReference>
<evidence type="ECO:0000313" key="3">
    <source>
        <dbReference type="EMBL" id="KTR46264.1"/>
    </source>
</evidence>
<feature type="transmembrane region" description="Helical" evidence="2">
    <location>
        <begin position="38"/>
        <end position="61"/>
    </location>
</feature>
<dbReference type="Proteomes" id="UP000072763">
    <property type="component" value="Unassembled WGS sequence"/>
</dbReference>
<evidence type="ECO:0000256" key="1">
    <source>
        <dbReference type="SAM" id="MobiDB-lite"/>
    </source>
</evidence>
<dbReference type="RefSeq" id="WP_420865288.1">
    <property type="nucleotide sequence ID" value="NZ_LDRC01000123.1"/>
</dbReference>
<keyword evidence="2" id="KW-0472">Membrane</keyword>
<evidence type="ECO:0000256" key="2">
    <source>
        <dbReference type="SAM" id="Phobius"/>
    </source>
</evidence>
<keyword evidence="2" id="KW-1133">Transmembrane helix</keyword>
<feature type="non-terminal residue" evidence="3">
    <location>
        <position position="1"/>
    </location>
</feature>
<sequence>ALGAGGQVVAFAVVLRRYAVGVSAPFASVFGAEAWHPFGGTVLAFVLLLVGLALAGGALAVSTSASPGSVALRSAVLRIDPDQPDGRRGARTTVRPGPSARGTRIRRRSGRSTR</sequence>